<reference evidence="1 4" key="1">
    <citation type="submission" date="2009-10" db="EMBL/GenBank/DDBJ databases">
        <title>Complete sequence of Fibrobacter succinogenes subsp. succinogenes S85.</title>
        <authorList>
            <consortium name="US DOE Joint Genome Institute"/>
            <person name="Lucas S."/>
            <person name="Copeland A."/>
            <person name="Lapidus A."/>
            <person name="Glavina del Rio T."/>
            <person name="Tice H."/>
            <person name="Bruce D."/>
            <person name="Goodwin L."/>
            <person name="Pitluck S."/>
            <person name="Chertkov O."/>
            <person name="Detter J.C."/>
            <person name="Han C."/>
            <person name="Tapia R."/>
            <person name="Larimer F."/>
            <person name="Land M."/>
            <person name="Hauser L."/>
            <person name="Kyrpides N."/>
            <person name="Mikhailova N."/>
            <person name="Weimer P.J."/>
            <person name="Stevenson D.M."/>
            <person name="Boyum J."/>
            <person name="Brumm P.I."/>
            <person name="Mead D."/>
        </authorList>
    </citation>
    <scope>NUCLEOTIDE SEQUENCE [LARGE SCALE GENOMIC DNA]</scope>
    <source>
        <strain evidence="4">ATCC 19169 / S85</strain>
        <strain evidence="1">S85</strain>
    </source>
</reference>
<dbReference type="HOGENOM" id="CLU_3153056_0_0_0"/>
<dbReference type="Proteomes" id="UP000000517">
    <property type="component" value="Chromosome"/>
</dbReference>
<evidence type="ECO:0000313" key="4">
    <source>
        <dbReference type="Proteomes" id="UP000001497"/>
    </source>
</evidence>
<dbReference type="EMBL" id="CP001792">
    <property type="protein sequence ID" value="ACX75536.1"/>
    <property type="molecule type" value="Genomic_DNA"/>
</dbReference>
<dbReference type="EMBL" id="CP002158">
    <property type="protein sequence ID" value="ADL26954.1"/>
    <property type="molecule type" value="Genomic_DNA"/>
</dbReference>
<evidence type="ECO:0000313" key="3">
    <source>
        <dbReference type="Proteomes" id="UP000000517"/>
    </source>
</evidence>
<accession>C9RIR5</accession>
<reference evidence="2" key="3">
    <citation type="submission" date="2010-08" db="EMBL/GenBank/DDBJ databases">
        <authorList>
            <person name="Durkin A.S."/>
            <person name="Nelson K.E."/>
            <person name="Morrison M."/>
            <person name="Forsberg C.W."/>
            <person name="Wilson D.B."/>
            <person name="Russell J.B."/>
            <person name="Cann I.K.O."/>
            <person name="Mackie R.I."/>
            <person name="White B.A."/>
        </authorList>
    </citation>
    <scope>NUCLEOTIDE SEQUENCE</scope>
    <source>
        <strain evidence="2">S85</strain>
    </source>
</reference>
<proteinExistence type="predicted"/>
<keyword evidence="4" id="KW-1185">Reference proteome</keyword>
<reference evidence="3" key="2">
    <citation type="submission" date="2010-08" db="EMBL/GenBank/DDBJ databases">
        <title>Complete sequence of Fibrobacter succinogenes subsp. succinogenes S85.</title>
        <authorList>
            <person name="Durkin A.S."/>
            <person name="Nelson K.E."/>
            <person name="Morrison M."/>
            <person name="Forsberg C.W."/>
            <person name="Wilson D.B."/>
            <person name="Russell J.B."/>
            <person name="Cann I.K.O."/>
            <person name="Mackie R.I."/>
            <person name="White B.A."/>
        </authorList>
    </citation>
    <scope>NUCLEOTIDE SEQUENCE [LARGE SCALE GENOMIC DNA]</scope>
    <source>
        <strain evidence="3">ATCC 19169 / S85</strain>
    </source>
</reference>
<evidence type="ECO:0000313" key="1">
    <source>
        <dbReference type="EMBL" id="ACX75536.1"/>
    </source>
</evidence>
<sequence length="48" mass="5559">MSWECKYLNETFCEKRKQECDPGAKGCVLQGKFAFPLKEKSKAEKKSK</sequence>
<gene>
    <name evidence="1" type="ordered locus">Fisuc_1946</name>
    <name evidence="2" type="ordered locus">FSU_2466</name>
</gene>
<dbReference type="KEGG" id="fsu:Fisuc_1946"/>
<evidence type="ECO:0000313" key="2">
    <source>
        <dbReference type="EMBL" id="ADL26954.1"/>
    </source>
</evidence>
<protein>
    <submittedName>
        <fullName evidence="2">Uncharacterized protein</fullName>
    </submittedName>
</protein>
<dbReference type="Proteomes" id="UP000001497">
    <property type="component" value="Chromosome"/>
</dbReference>
<dbReference type="KEGG" id="fsc:FSU_2466"/>
<organism evidence="2 3">
    <name type="scientific">Fibrobacter succinogenes (strain ATCC 19169 / S85)</name>
    <dbReference type="NCBI Taxonomy" id="59374"/>
    <lineage>
        <taxon>Bacteria</taxon>
        <taxon>Pseudomonadati</taxon>
        <taxon>Fibrobacterota</taxon>
        <taxon>Fibrobacteria</taxon>
        <taxon>Fibrobacterales</taxon>
        <taxon>Fibrobacteraceae</taxon>
        <taxon>Fibrobacter</taxon>
    </lineage>
</organism>
<dbReference type="AlphaFoldDB" id="C9RIR5"/>
<name>C9RIR5_FIBSS</name>